<protein>
    <submittedName>
        <fullName evidence="2">Uncharacterized protein</fullName>
    </submittedName>
</protein>
<feature type="compositionally biased region" description="Polar residues" evidence="1">
    <location>
        <begin position="42"/>
        <end position="53"/>
    </location>
</feature>
<dbReference type="EMBL" id="AOMF01000186">
    <property type="protein sequence ID" value="EMA48676.1"/>
    <property type="molecule type" value="Genomic_DNA"/>
</dbReference>
<name>M0MST3_9EURY</name>
<feature type="region of interest" description="Disordered" evidence="1">
    <location>
        <begin position="40"/>
        <end position="61"/>
    </location>
</feature>
<sequence length="61" mass="6691">MLIMGLIMVLVRCGQTIYSKAVISNVRQIRANSAELSVMGKQAQNSGNQNQQECLDVDQGH</sequence>
<evidence type="ECO:0000313" key="2">
    <source>
        <dbReference type="EMBL" id="EMA48676.1"/>
    </source>
</evidence>
<dbReference type="AlphaFoldDB" id="M0MST3"/>
<organism evidence="2 3">
    <name type="scientific">Halococcus thailandensis JCM 13552</name>
    <dbReference type="NCBI Taxonomy" id="1227457"/>
    <lineage>
        <taxon>Archaea</taxon>
        <taxon>Methanobacteriati</taxon>
        <taxon>Methanobacteriota</taxon>
        <taxon>Stenosarchaea group</taxon>
        <taxon>Halobacteria</taxon>
        <taxon>Halobacteriales</taxon>
        <taxon>Halococcaceae</taxon>
        <taxon>Halococcus</taxon>
    </lineage>
</organism>
<gene>
    <name evidence="2" type="ORF">C451_19938</name>
</gene>
<comment type="caution">
    <text evidence="2">The sequence shown here is derived from an EMBL/GenBank/DDBJ whole genome shotgun (WGS) entry which is preliminary data.</text>
</comment>
<evidence type="ECO:0000313" key="3">
    <source>
        <dbReference type="Proteomes" id="UP000011680"/>
    </source>
</evidence>
<proteinExistence type="predicted"/>
<keyword evidence="3" id="KW-1185">Reference proteome</keyword>
<evidence type="ECO:0000256" key="1">
    <source>
        <dbReference type="SAM" id="MobiDB-lite"/>
    </source>
</evidence>
<accession>M0MST3</accession>
<dbReference type="Proteomes" id="UP000011680">
    <property type="component" value="Unassembled WGS sequence"/>
</dbReference>
<reference evidence="2 3" key="1">
    <citation type="journal article" date="2014" name="PLoS Genet.">
        <title>Phylogenetically driven sequencing of extremely halophilic archaea reveals strategies for static and dynamic osmo-response.</title>
        <authorList>
            <person name="Becker E.A."/>
            <person name="Seitzer P.M."/>
            <person name="Tritt A."/>
            <person name="Larsen D."/>
            <person name="Krusor M."/>
            <person name="Yao A.I."/>
            <person name="Wu D."/>
            <person name="Madern D."/>
            <person name="Eisen J.A."/>
            <person name="Darling A.E."/>
            <person name="Facciotti M.T."/>
        </authorList>
    </citation>
    <scope>NUCLEOTIDE SEQUENCE [LARGE SCALE GENOMIC DNA]</scope>
    <source>
        <strain evidence="2 3">JCM 13552</strain>
    </source>
</reference>